<dbReference type="RefSeq" id="WP_107562941.1">
    <property type="nucleotide sequence ID" value="NZ_NVQC01000023.1"/>
</dbReference>
<evidence type="ECO:0000313" key="2">
    <source>
        <dbReference type="Proteomes" id="UP000241436"/>
    </source>
</evidence>
<dbReference type="EMBL" id="NVQC01000023">
    <property type="protein sequence ID" value="PTL35467.1"/>
    <property type="molecule type" value="Genomic_DNA"/>
</dbReference>
<reference evidence="2" key="2">
    <citation type="journal article" date="2018" name="Environ. Microbiol.">
        <title>Bloom of a denitrifying methanotroph, 'Candidatus Methylomirabilis limnetica', in a deep stratified lake.</title>
        <authorList>
            <person name="Graf J.S."/>
            <person name="Mayr M.J."/>
            <person name="Marchant H.K."/>
            <person name="Tienken D."/>
            <person name="Hach P.F."/>
            <person name="Brand A."/>
            <person name="Schubert C.J."/>
            <person name="Kuypers M.M."/>
            <person name="Milucka J."/>
        </authorList>
    </citation>
    <scope>NUCLEOTIDE SEQUENCE [LARGE SCALE GENOMIC DNA]</scope>
    <source>
        <strain evidence="2">Zug</strain>
    </source>
</reference>
<proteinExistence type="predicted"/>
<sequence length="68" mass="7974">MTHVRDQVIELIKTLPEDSTLEDIHYHLYVREKVEHGLKAIDEGRLVSQVEAENRVQEWLKSSGPNRH</sequence>
<protein>
    <submittedName>
        <fullName evidence="1">Uncharacterized protein</fullName>
    </submittedName>
</protein>
<keyword evidence="2" id="KW-1185">Reference proteome</keyword>
<dbReference type="OrthoDB" id="5572369at2"/>
<reference evidence="1 2" key="1">
    <citation type="submission" date="2017-09" db="EMBL/GenBank/DDBJ databases">
        <title>Bloom of a denitrifying methanotroph, Candidatus Methylomirabilis limnetica, in a deep stratified lake.</title>
        <authorList>
            <person name="Graf J.S."/>
            <person name="Marchant H.K."/>
            <person name="Tienken D."/>
            <person name="Hach P.F."/>
            <person name="Brand A."/>
            <person name="Schubert C.J."/>
            <person name="Kuypers M.M."/>
            <person name="Milucka J."/>
        </authorList>
    </citation>
    <scope>NUCLEOTIDE SEQUENCE [LARGE SCALE GENOMIC DNA]</scope>
    <source>
        <strain evidence="1 2">Zug</strain>
    </source>
</reference>
<dbReference type="AlphaFoldDB" id="A0A2T4TWI3"/>
<gene>
    <name evidence="1" type="ORF">CLG94_09345</name>
</gene>
<dbReference type="Proteomes" id="UP000241436">
    <property type="component" value="Unassembled WGS sequence"/>
</dbReference>
<name>A0A2T4TWI3_9BACT</name>
<accession>A0A2T4TWI3</accession>
<organism evidence="1 2">
    <name type="scientific">Candidatus Methylomirabilis limnetica</name>
    <dbReference type="NCBI Taxonomy" id="2033718"/>
    <lineage>
        <taxon>Bacteria</taxon>
        <taxon>Candidatus Methylomirabilota</taxon>
        <taxon>Candidatus Methylomirabilia</taxon>
        <taxon>Candidatus Methylomirabilales</taxon>
        <taxon>Candidatus Methylomirabilaceae</taxon>
        <taxon>Candidatus Methylomirabilis</taxon>
    </lineage>
</organism>
<evidence type="ECO:0000313" key="1">
    <source>
        <dbReference type="EMBL" id="PTL35467.1"/>
    </source>
</evidence>
<comment type="caution">
    <text evidence="1">The sequence shown here is derived from an EMBL/GenBank/DDBJ whole genome shotgun (WGS) entry which is preliminary data.</text>
</comment>